<feature type="non-terminal residue" evidence="2">
    <location>
        <position position="1"/>
    </location>
</feature>
<gene>
    <name evidence="2" type="ORF">S01H1_83442</name>
</gene>
<dbReference type="AlphaFoldDB" id="X0Y909"/>
<dbReference type="EMBL" id="BARS01056727">
    <property type="protein sequence ID" value="GAG45218.1"/>
    <property type="molecule type" value="Genomic_DNA"/>
</dbReference>
<name>X0Y909_9ZZZZ</name>
<protein>
    <submittedName>
        <fullName evidence="2">Uncharacterized protein</fullName>
    </submittedName>
</protein>
<reference evidence="2" key="1">
    <citation type="journal article" date="2014" name="Front. Microbiol.">
        <title>High frequency of phylogenetically diverse reductive dehalogenase-homologous genes in deep subseafloor sedimentary metagenomes.</title>
        <authorList>
            <person name="Kawai M."/>
            <person name="Futagami T."/>
            <person name="Toyoda A."/>
            <person name="Takaki Y."/>
            <person name="Nishi S."/>
            <person name="Hori S."/>
            <person name="Arai W."/>
            <person name="Tsubouchi T."/>
            <person name="Morono Y."/>
            <person name="Uchiyama I."/>
            <person name="Ito T."/>
            <person name="Fujiyama A."/>
            <person name="Inagaki F."/>
            <person name="Takami H."/>
        </authorList>
    </citation>
    <scope>NUCLEOTIDE SEQUENCE</scope>
    <source>
        <strain evidence="2">Expedition CK06-06</strain>
    </source>
</reference>
<feature type="compositionally biased region" description="Basic and acidic residues" evidence="1">
    <location>
        <begin position="97"/>
        <end position="156"/>
    </location>
</feature>
<proteinExistence type="predicted"/>
<accession>X0Y909</accession>
<evidence type="ECO:0000256" key="1">
    <source>
        <dbReference type="SAM" id="MobiDB-lite"/>
    </source>
</evidence>
<sequence length="166" mass="19023">GKISEEDLRARLNGMRRAMADQGERSSRRITREDYARAEAGLKKAVAEGKISEEDLRARLNGMRRAMADQGKRGGDGDREFDMEGFLKRIRAAVEHGDMTREKAGKMIDGARRRMEMRERHDDEDPDARGRTRSEVDWDGIRRRIEGAVERGEMTREQAAGRIEAY</sequence>
<comment type="caution">
    <text evidence="2">The sequence shown here is derived from an EMBL/GenBank/DDBJ whole genome shotgun (WGS) entry which is preliminary data.</text>
</comment>
<evidence type="ECO:0000313" key="2">
    <source>
        <dbReference type="EMBL" id="GAG45218.1"/>
    </source>
</evidence>
<feature type="region of interest" description="Disordered" evidence="1">
    <location>
        <begin position="97"/>
        <end position="166"/>
    </location>
</feature>
<feature type="non-terminal residue" evidence="2">
    <location>
        <position position="166"/>
    </location>
</feature>
<organism evidence="2">
    <name type="scientific">marine sediment metagenome</name>
    <dbReference type="NCBI Taxonomy" id="412755"/>
    <lineage>
        <taxon>unclassified sequences</taxon>
        <taxon>metagenomes</taxon>
        <taxon>ecological metagenomes</taxon>
    </lineage>
</organism>